<dbReference type="Proteomes" id="UP000006514">
    <property type="component" value="Unassembled WGS sequence"/>
</dbReference>
<dbReference type="InterPro" id="IPR036047">
    <property type="entry name" value="F-box-like_dom_sf"/>
</dbReference>
<evidence type="ECO:0008006" key="3">
    <source>
        <dbReference type="Google" id="ProtNLM"/>
    </source>
</evidence>
<accession>J0CRG1</accession>
<keyword evidence="2" id="KW-1185">Reference proteome</keyword>
<dbReference type="InParanoid" id="J0CRG1"/>
<dbReference type="KEGG" id="adl:AURDEDRAFT_178058"/>
<sequence>MEARHQDRFVDYVRRVGLHALYNRFDPMFVVFLACDAVMCPEDVMGALKLEIVEIVHRGLARAGREWNARRGVNRVPLELVGLICSHMTLEERERASHMCANWRSAVVSNPALWNVIDDRHATEHGLPRFLERSASTPVSLTCLAFESDAMAYWVENHLKHIRRLTVGVLSHTHANIILRSPAPILEVFTLRCPGCILPSDVFGGRSTRLTDLHLGLVRLPVSAPVSAFLTTRSLRFEPGSVREIDLAHIFSLFPALEALTLDTSSCSGDCGPLLLPPVHSLTHVILNGSVPAVRWLVQCFRGRVRSITVSASHHFFSLVITPRRHDPPARRLTWLHNNPDATLDSITVYQSSEPWRDQFPELRCFQRIQDDLNVDLGSLVMAQAYRKTLTSLVIHDTFWPESTGTLPAMTALQLLTVLCAAKRLRPDVYFAKKGSATLECPALRALCLGAIERNWGGHDWKKVPSKHASFFIREILGFGTPCSGGRVRKVNELAFMNLTLLEEEREEVEGLADRIWFGEDPGWDGLWF</sequence>
<dbReference type="EMBL" id="JH688607">
    <property type="protein sequence ID" value="EJD32844.1"/>
    <property type="molecule type" value="Genomic_DNA"/>
</dbReference>
<proteinExistence type="predicted"/>
<name>J0CRG1_AURST</name>
<dbReference type="SUPFAM" id="SSF81383">
    <property type="entry name" value="F-box domain"/>
    <property type="match status" value="1"/>
</dbReference>
<gene>
    <name evidence="1" type="ORF">AURDEDRAFT_178058</name>
</gene>
<dbReference type="AlphaFoldDB" id="J0CRG1"/>
<reference evidence="2" key="1">
    <citation type="journal article" date="2012" name="Science">
        <title>The Paleozoic origin of enzymatic lignin decomposition reconstructed from 31 fungal genomes.</title>
        <authorList>
            <person name="Floudas D."/>
            <person name="Binder M."/>
            <person name="Riley R."/>
            <person name="Barry K."/>
            <person name="Blanchette R.A."/>
            <person name="Henrissat B."/>
            <person name="Martinez A.T."/>
            <person name="Otillar R."/>
            <person name="Spatafora J.W."/>
            <person name="Yadav J.S."/>
            <person name="Aerts A."/>
            <person name="Benoit I."/>
            <person name="Boyd A."/>
            <person name="Carlson A."/>
            <person name="Copeland A."/>
            <person name="Coutinho P.M."/>
            <person name="de Vries R.P."/>
            <person name="Ferreira P."/>
            <person name="Findley K."/>
            <person name="Foster B."/>
            <person name="Gaskell J."/>
            <person name="Glotzer D."/>
            <person name="Gorecki P."/>
            <person name="Heitman J."/>
            <person name="Hesse C."/>
            <person name="Hori C."/>
            <person name="Igarashi K."/>
            <person name="Jurgens J.A."/>
            <person name="Kallen N."/>
            <person name="Kersten P."/>
            <person name="Kohler A."/>
            <person name="Kuees U."/>
            <person name="Kumar T.K.A."/>
            <person name="Kuo A."/>
            <person name="LaButti K."/>
            <person name="Larrondo L.F."/>
            <person name="Lindquist E."/>
            <person name="Ling A."/>
            <person name="Lombard V."/>
            <person name="Lucas S."/>
            <person name="Lundell T."/>
            <person name="Martin R."/>
            <person name="McLaughlin D.J."/>
            <person name="Morgenstern I."/>
            <person name="Morin E."/>
            <person name="Murat C."/>
            <person name="Nagy L.G."/>
            <person name="Nolan M."/>
            <person name="Ohm R.A."/>
            <person name="Patyshakuliyeva A."/>
            <person name="Rokas A."/>
            <person name="Ruiz-Duenas F.J."/>
            <person name="Sabat G."/>
            <person name="Salamov A."/>
            <person name="Samejima M."/>
            <person name="Schmutz J."/>
            <person name="Slot J.C."/>
            <person name="St John F."/>
            <person name="Stenlid J."/>
            <person name="Sun H."/>
            <person name="Sun S."/>
            <person name="Syed K."/>
            <person name="Tsang A."/>
            <person name="Wiebenga A."/>
            <person name="Young D."/>
            <person name="Pisabarro A."/>
            <person name="Eastwood D.C."/>
            <person name="Martin F."/>
            <person name="Cullen D."/>
            <person name="Grigoriev I.V."/>
            <person name="Hibbett D.S."/>
        </authorList>
    </citation>
    <scope>NUCLEOTIDE SEQUENCE [LARGE SCALE GENOMIC DNA]</scope>
    <source>
        <strain evidence="2">TFB10046</strain>
    </source>
</reference>
<organism evidence="1 2">
    <name type="scientific">Auricularia subglabra (strain TFB-10046 / SS5)</name>
    <name type="common">White-rot fungus</name>
    <name type="synonym">Auricularia delicata (strain TFB10046)</name>
    <dbReference type="NCBI Taxonomy" id="717982"/>
    <lineage>
        <taxon>Eukaryota</taxon>
        <taxon>Fungi</taxon>
        <taxon>Dikarya</taxon>
        <taxon>Basidiomycota</taxon>
        <taxon>Agaricomycotina</taxon>
        <taxon>Agaricomycetes</taxon>
        <taxon>Auriculariales</taxon>
        <taxon>Auriculariaceae</taxon>
        <taxon>Auricularia</taxon>
    </lineage>
</organism>
<protein>
    <recommendedName>
        <fullName evidence="3">F-box domain-containing protein</fullName>
    </recommendedName>
</protein>
<evidence type="ECO:0000313" key="2">
    <source>
        <dbReference type="Proteomes" id="UP000006514"/>
    </source>
</evidence>
<evidence type="ECO:0000313" key="1">
    <source>
        <dbReference type="EMBL" id="EJD32844.1"/>
    </source>
</evidence>
<dbReference type="OrthoDB" id="2884925at2759"/>
<dbReference type="Gene3D" id="1.20.1280.50">
    <property type="match status" value="1"/>
</dbReference>